<keyword evidence="1" id="KW-0812">Transmembrane</keyword>
<name>A0A512BA99_9BACT</name>
<reference evidence="2 3" key="1">
    <citation type="submission" date="2019-07" db="EMBL/GenBank/DDBJ databases">
        <title>Whole genome shotgun sequence of Segetibacter aerophilus NBRC 106135.</title>
        <authorList>
            <person name="Hosoyama A."/>
            <person name="Uohara A."/>
            <person name="Ohji S."/>
            <person name="Ichikawa N."/>
        </authorList>
    </citation>
    <scope>NUCLEOTIDE SEQUENCE [LARGE SCALE GENOMIC DNA]</scope>
    <source>
        <strain evidence="2 3">NBRC 106135</strain>
    </source>
</reference>
<accession>A0A512BA99</accession>
<dbReference type="AlphaFoldDB" id="A0A512BA99"/>
<protein>
    <submittedName>
        <fullName evidence="2">Uncharacterized protein</fullName>
    </submittedName>
</protein>
<dbReference type="RefSeq" id="WP_147202823.1">
    <property type="nucleotide sequence ID" value="NZ_BJYT01000004.1"/>
</dbReference>
<sequence length="869" mass="94975">MTQNILVQFDSDTSGIAEGAQALTALSAKEKELVATFEKGVTQTNTALKTFADNVKNVDKASVGAFGTKGLQEFQKVVQTGASEIKVLDSALKLAKKNLDNFKPDSKEFKVLNQEIAKGEALMKALGVISQGTNKEFKNFRSELNATRSAMQELEEAGLETSDAFQQLAARAGQVQDQIGDTQQRIKALSSDTAGLDAVVEGVQGVAGAFQFASGVTALFGNENKEVQEALVKLNGIMAITQSLQQAQNFLRGQSILRLRAEALGNSILAASTRLTAAAYGGLGVAVTATSTAFKVLRAAIITTGIGAVVVAIGFLIEKLSSLTSTTKDASEAQKALNENLEQANDAALQAGLAFLGREEQIEEARARNRGASEAQILAITEKYARLRNEQREKYLKNSGNQYKIEEDIANENTKLEVDRLDFSTDANKKAHDKKIADDKKAASVRKDLAQRNATALFEIEQRRLKQEADSFKEGSDSPGLLFNMRFEALNNFAKKQAELLDLQRRNELSKDGLTSVERLNIEKNYTAELLNLQSDVKAKRQGIEQSYTEFLRSNKEAQAEEDKRQFAALEENAKSGGDFWFNVMIEQADARMRAADKVRADDLVKEKAHQEAKAKITQAAYQVVSNIAQIFAQSSQANVDEEIQQITQLKDHKIITAEEADKRIRTIRRKAAADEKKMAIFSALLSQSQAVLAVLADKTIPAIIKPFVIAATIASSLSQLALIISRPLPAFKTGVIGLQGPGTETSDSIIARLSKNESVIKASMTRKWKPALTAINENRFESYIANIKMPEMNYGNFSMARVPSGWNSGNSAPALDYEKLGQSVARHVGKVSDISQLDVNIDKTGIHVIAKEGSDRTEYLNNKYRFKL</sequence>
<keyword evidence="1" id="KW-1133">Transmembrane helix</keyword>
<evidence type="ECO:0000313" key="3">
    <source>
        <dbReference type="Proteomes" id="UP000321513"/>
    </source>
</evidence>
<proteinExistence type="predicted"/>
<feature type="transmembrane region" description="Helical" evidence="1">
    <location>
        <begin position="296"/>
        <end position="317"/>
    </location>
</feature>
<keyword evidence="3" id="KW-1185">Reference proteome</keyword>
<comment type="caution">
    <text evidence="2">The sequence shown here is derived from an EMBL/GenBank/DDBJ whole genome shotgun (WGS) entry which is preliminary data.</text>
</comment>
<evidence type="ECO:0000313" key="2">
    <source>
        <dbReference type="EMBL" id="GEO08757.1"/>
    </source>
</evidence>
<keyword evidence="1" id="KW-0472">Membrane</keyword>
<dbReference type="OrthoDB" id="646380at2"/>
<dbReference type="Proteomes" id="UP000321513">
    <property type="component" value="Unassembled WGS sequence"/>
</dbReference>
<evidence type="ECO:0000256" key="1">
    <source>
        <dbReference type="SAM" id="Phobius"/>
    </source>
</evidence>
<dbReference type="EMBL" id="BJYT01000004">
    <property type="protein sequence ID" value="GEO08757.1"/>
    <property type="molecule type" value="Genomic_DNA"/>
</dbReference>
<gene>
    <name evidence="2" type="ORF">SAE01_12530</name>
</gene>
<organism evidence="2 3">
    <name type="scientific">Segetibacter aerophilus</name>
    <dbReference type="NCBI Taxonomy" id="670293"/>
    <lineage>
        <taxon>Bacteria</taxon>
        <taxon>Pseudomonadati</taxon>
        <taxon>Bacteroidota</taxon>
        <taxon>Chitinophagia</taxon>
        <taxon>Chitinophagales</taxon>
        <taxon>Chitinophagaceae</taxon>
        <taxon>Segetibacter</taxon>
    </lineage>
</organism>